<accession>A0A918HPU3</accession>
<evidence type="ECO:0000313" key="3">
    <source>
        <dbReference type="Proteomes" id="UP000646776"/>
    </source>
</evidence>
<organism evidence="2 3">
    <name type="scientific">Streptomyces phaeofaciens</name>
    <dbReference type="NCBI Taxonomy" id="68254"/>
    <lineage>
        <taxon>Bacteria</taxon>
        <taxon>Bacillati</taxon>
        <taxon>Actinomycetota</taxon>
        <taxon>Actinomycetes</taxon>
        <taxon>Kitasatosporales</taxon>
        <taxon>Streptomycetaceae</taxon>
        <taxon>Streptomyces</taxon>
    </lineage>
</organism>
<reference evidence="2" key="1">
    <citation type="journal article" date="2014" name="Int. J. Syst. Evol. Microbiol.">
        <title>Complete genome sequence of Corynebacterium casei LMG S-19264T (=DSM 44701T), isolated from a smear-ripened cheese.</title>
        <authorList>
            <consortium name="US DOE Joint Genome Institute (JGI-PGF)"/>
            <person name="Walter F."/>
            <person name="Albersmeier A."/>
            <person name="Kalinowski J."/>
            <person name="Ruckert C."/>
        </authorList>
    </citation>
    <scope>NUCLEOTIDE SEQUENCE</scope>
    <source>
        <strain evidence="2">JCM 4125</strain>
    </source>
</reference>
<name>A0A918HPU3_9ACTN</name>
<reference evidence="2" key="2">
    <citation type="submission" date="2020-09" db="EMBL/GenBank/DDBJ databases">
        <authorList>
            <person name="Sun Q."/>
            <person name="Ohkuma M."/>
        </authorList>
    </citation>
    <scope>NUCLEOTIDE SEQUENCE</scope>
    <source>
        <strain evidence="2">JCM 4125</strain>
    </source>
</reference>
<evidence type="ECO:0000256" key="1">
    <source>
        <dbReference type="SAM" id="MobiDB-lite"/>
    </source>
</evidence>
<keyword evidence="3" id="KW-1185">Reference proteome</keyword>
<dbReference type="EMBL" id="BMSA01000039">
    <property type="protein sequence ID" value="GGT91418.1"/>
    <property type="molecule type" value="Genomic_DNA"/>
</dbReference>
<protein>
    <submittedName>
        <fullName evidence="2">Uncharacterized protein</fullName>
    </submittedName>
</protein>
<proteinExistence type="predicted"/>
<dbReference type="AlphaFoldDB" id="A0A918HPU3"/>
<comment type="caution">
    <text evidence="2">The sequence shown here is derived from an EMBL/GenBank/DDBJ whole genome shotgun (WGS) entry which is preliminary data.</text>
</comment>
<feature type="region of interest" description="Disordered" evidence="1">
    <location>
        <begin position="117"/>
        <end position="140"/>
    </location>
</feature>
<dbReference type="Proteomes" id="UP000646776">
    <property type="component" value="Unassembled WGS sequence"/>
</dbReference>
<gene>
    <name evidence="2" type="ORF">GCM10010226_81780</name>
</gene>
<evidence type="ECO:0000313" key="2">
    <source>
        <dbReference type="EMBL" id="GGT91418.1"/>
    </source>
</evidence>
<sequence>MTVAAQHADGRLRYFAVPVAADASGASFTVTGAPGAVAGPARIAVGKPPYGVSVPSDGDLSLALGEFLGAYLTGPVRWTATRSRRGAVGGLARTGPRLLQWAVGLIRVCCYRSSTEYEAPGNSQPSVPSPMSATITPSTK</sequence>